<evidence type="ECO:0000313" key="1">
    <source>
        <dbReference type="EMBL" id="CBY43390.1"/>
    </source>
</evidence>
<protein>
    <submittedName>
        <fullName evidence="1">Uncharacterized protein</fullName>
    </submittedName>
</protein>
<proteinExistence type="predicted"/>
<sequence length="19" mass="2306">SIRTTIRAHQRMIERNPLI</sequence>
<reference evidence="1" key="1">
    <citation type="journal article" date="2010" name="Science">
        <title>Plasticity of animal genome architecture unmasked by rapid evolution of a pelagic tunicate.</title>
        <authorList>
            <person name="Denoeud F."/>
            <person name="Henriet S."/>
            <person name="Mungpakdee S."/>
            <person name="Aury J.M."/>
            <person name="Da Silva C."/>
            <person name="Brinkmann H."/>
            <person name="Mikhaleva J."/>
            <person name="Olsen L.C."/>
            <person name="Jubin C."/>
            <person name="Canestro C."/>
            <person name="Bouquet J.M."/>
            <person name="Danks G."/>
            <person name="Poulain J."/>
            <person name="Campsteijn C."/>
            <person name="Adamski M."/>
            <person name="Cross I."/>
            <person name="Yadetie F."/>
            <person name="Muffato M."/>
            <person name="Louis A."/>
            <person name="Butcher S."/>
            <person name="Tsagkogeorga G."/>
            <person name="Konrad A."/>
            <person name="Singh S."/>
            <person name="Jensen M.F."/>
            <person name="Cong E.H."/>
            <person name="Eikeseth-Otteraa H."/>
            <person name="Noel B."/>
            <person name="Anthouard V."/>
            <person name="Porcel B.M."/>
            <person name="Kachouri-Lafond R."/>
            <person name="Nishino A."/>
            <person name="Ugolini M."/>
            <person name="Chourrout P."/>
            <person name="Nishida H."/>
            <person name="Aasland R."/>
            <person name="Huzurbazar S."/>
            <person name="Westhof E."/>
            <person name="Delsuc F."/>
            <person name="Lehrach H."/>
            <person name="Reinhardt R."/>
            <person name="Weissenbach J."/>
            <person name="Roy S.W."/>
            <person name="Artiguenave F."/>
            <person name="Postlethwait J.H."/>
            <person name="Manak J.R."/>
            <person name="Thompson E.M."/>
            <person name="Jaillon O."/>
            <person name="Du Pasquier L."/>
            <person name="Boudinot P."/>
            <person name="Liberles D.A."/>
            <person name="Volff J.N."/>
            <person name="Philippe H."/>
            <person name="Lenhard B."/>
            <person name="Roest Crollius H."/>
            <person name="Wincker P."/>
            <person name="Chourrout D."/>
        </authorList>
    </citation>
    <scope>NUCLEOTIDE SEQUENCE [LARGE SCALE GENOMIC DNA]</scope>
</reference>
<organism evidence="1">
    <name type="scientific">Oikopleura dioica</name>
    <name type="common">Tunicate</name>
    <dbReference type="NCBI Taxonomy" id="34765"/>
    <lineage>
        <taxon>Eukaryota</taxon>
        <taxon>Metazoa</taxon>
        <taxon>Chordata</taxon>
        <taxon>Tunicata</taxon>
        <taxon>Appendicularia</taxon>
        <taxon>Copelata</taxon>
        <taxon>Oikopleuridae</taxon>
        <taxon>Oikopleura</taxon>
    </lineage>
</organism>
<dbReference type="Proteomes" id="UP000011014">
    <property type="component" value="Unassembled WGS sequence"/>
</dbReference>
<feature type="non-terminal residue" evidence="1">
    <location>
        <position position="1"/>
    </location>
</feature>
<dbReference type="EMBL" id="FN658181">
    <property type="protein sequence ID" value="CBY43390.1"/>
    <property type="molecule type" value="Genomic_DNA"/>
</dbReference>
<gene>
    <name evidence="1" type="ORF">GSOID_T00027985001</name>
</gene>
<accession>E4Z6R2</accession>
<dbReference type="AlphaFoldDB" id="E4Z6R2"/>
<name>E4Z6R2_OIKDI</name>